<dbReference type="Proteomes" id="UP000239735">
    <property type="component" value="Unassembled WGS sequence"/>
</dbReference>
<dbReference type="AlphaFoldDB" id="A0A2N9M0W8"/>
<feature type="domain" description="4-O-methyl-glucuronoyl methylesterase-like" evidence="5">
    <location>
        <begin position="218"/>
        <end position="415"/>
    </location>
</feature>
<dbReference type="EMBL" id="OKRB01000130">
    <property type="protein sequence ID" value="SPE29068.1"/>
    <property type="molecule type" value="Genomic_DNA"/>
</dbReference>
<evidence type="ECO:0000313" key="7">
    <source>
        <dbReference type="Proteomes" id="UP000239735"/>
    </source>
</evidence>
<dbReference type="InterPro" id="IPR054579">
    <property type="entry name" value="GCE-like_dom"/>
</dbReference>
<evidence type="ECO:0000313" key="6">
    <source>
        <dbReference type="EMBL" id="SPE29068.1"/>
    </source>
</evidence>
<accession>A0A2N9M0W8</accession>
<dbReference type="Pfam" id="PF22244">
    <property type="entry name" value="GCE_fung"/>
    <property type="match status" value="1"/>
</dbReference>
<sequence length="478" mass="52309">MRMMRSRFVLAAVGVLACSLCGQTGNSSIPDRPDPKELPLPPIKTSMPDMPSVDQLPVRTEMPAVMTLDNGKPVKTLKQWQERREQMKRILEYYAVGLAPPPPGNVKGTEVSSQMLMDGKVKYRLVHLTFGPNESLSLDIGIFTPAEGRPFPALVSPSGTPPGAKALTRLPEGANQGHNQDVLMVVGPVSPAEAAANAQRMSGFFRPRTAEQIAESNPAIAHGFAFVMFNNNDCGEDTTLRLPDGSWAYRTTRFFPAYPNYDWGLLRAWAWGASRIVDYLVTDQAIDKNKLIITGVSRTGKAALIAGAFDDRWAMVAPVASSGGGTPAYRYSGSIPDRGGKEGLTEMVRKYPNWFSPHLHQFWGQPDKLPFDEHWFIALVAPRPFISLEGDHDQNVNANGVYQSLLAAKPAYAFLHATDKLGVSWADRPHGMVKGDWDALLAFADKFLLGEPVDRTFDQFPAGVGETGTKGTRDQGIK</sequence>
<feature type="region of interest" description="Disordered" evidence="4">
    <location>
        <begin position="24"/>
        <end position="50"/>
    </location>
</feature>
<reference evidence="7" key="1">
    <citation type="submission" date="2018-02" db="EMBL/GenBank/DDBJ databases">
        <authorList>
            <person name="Hausmann B."/>
        </authorList>
    </citation>
    <scope>NUCLEOTIDE SEQUENCE [LARGE SCALE GENOMIC DNA]</scope>
    <source>
        <strain evidence="7">Peat soil MAG SbA5</strain>
    </source>
</reference>
<protein>
    <recommendedName>
        <fullName evidence="5">4-O-methyl-glucuronoyl methylesterase-like domain-containing protein</fullName>
    </recommendedName>
</protein>
<dbReference type="Gene3D" id="3.40.50.1820">
    <property type="entry name" value="alpha/beta hydrolase"/>
    <property type="match status" value="1"/>
</dbReference>
<keyword evidence="2" id="KW-0732">Signal</keyword>
<evidence type="ECO:0000256" key="1">
    <source>
        <dbReference type="ARBA" id="ARBA00022487"/>
    </source>
</evidence>
<proteinExistence type="predicted"/>
<evidence type="ECO:0000259" key="5">
    <source>
        <dbReference type="Pfam" id="PF22244"/>
    </source>
</evidence>
<keyword evidence="1" id="KW-0719">Serine esterase</keyword>
<dbReference type="GO" id="GO:0052689">
    <property type="term" value="F:carboxylic ester hydrolase activity"/>
    <property type="evidence" value="ECO:0007669"/>
    <property type="project" value="UniProtKB-KW"/>
</dbReference>
<gene>
    <name evidence="6" type="ORF">SBA5_70148</name>
</gene>
<evidence type="ECO:0000256" key="4">
    <source>
        <dbReference type="SAM" id="MobiDB-lite"/>
    </source>
</evidence>
<dbReference type="PANTHER" id="PTHR47381:SF3">
    <property type="entry name" value="ALPHA_BETA-HYDROLASES SUPERFAMILY PROTEIN"/>
    <property type="match status" value="1"/>
</dbReference>
<evidence type="ECO:0000256" key="2">
    <source>
        <dbReference type="ARBA" id="ARBA00022729"/>
    </source>
</evidence>
<dbReference type="PANTHER" id="PTHR47381">
    <property type="entry name" value="ALPHA/BETA-HYDROLASES SUPERFAMILY PROTEIN"/>
    <property type="match status" value="1"/>
</dbReference>
<dbReference type="SUPFAM" id="SSF53474">
    <property type="entry name" value="alpha/beta-Hydrolases"/>
    <property type="match status" value="1"/>
</dbReference>
<dbReference type="PROSITE" id="PS51257">
    <property type="entry name" value="PROKAR_LIPOPROTEIN"/>
    <property type="match status" value="1"/>
</dbReference>
<organism evidence="6 7">
    <name type="scientific">Candidatus Sulfuritelmatomonas gaucii</name>
    <dbReference type="NCBI Taxonomy" id="2043161"/>
    <lineage>
        <taxon>Bacteria</taxon>
        <taxon>Pseudomonadati</taxon>
        <taxon>Acidobacteriota</taxon>
        <taxon>Terriglobia</taxon>
        <taxon>Terriglobales</taxon>
        <taxon>Acidobacteriaceae</taxon>
        <taxon>Candidatus Sulfuritelmatomonas</taxon>
    </lineage>
</organism>
<dbReference type="InterPro" id="IPR029058">
    <property type="entry name" value="AB_hydrolase_fold"/>
</dbReference>
<keyword evidence="3" id="KW-0378">Hydrolase</keyword>
<evidence type="ECO:0000256" key="3">
    <source>
        <dbReference type="ARBA" id="ARBA00022801"/>
    </source>
</evidence>
<name>A0A2N9M0W8_9BACT</name>
<dbReference type="OrthoDB" id="9809261at2"/>